<comment type="catalytic activity">
    <reaction evidence="8">
        <text>arsenic triglutathione + 3 [thioredoxin]-dithiol + 3 S-adenosyl-L-methionine = trimethylarsine + 3 [thioredoxin]-disulfide + 3 glutathione + 3 S-adenosyl-L-homocysteine + 3 H(+)</text>
        <dbReference type="Rhea" id="RHEA:69432"/>
        <dbReference type="Rhea" id="RHEA-COMP:10698"/>
        <dbReference type="Rhea" id="RHEA-COMP:10700"/>
        <dbReference type="ChEBI" id="CHEBI:15378"/>
        <dbReference type="ChEBI" id="CHEBI:27130"/>
        <dbReference type="ChEBI" id="CHEBI:29950"/>
        <dbReference type="ChEBI" id="CHEBI:50058"/>
        <dbReference type="ChEBI" id="CHEBI:57856"/>
        <dbReference type="ChEBI" id="CHEBI:57925"/>
        <dbReference type="ChEBI" id="CHEBI:59789"/>
        <dbReference type="ChEBI" id="CHEBI:183640"/>
        <dbReference type="EC" id="2.1.1.137"/>
    </reaction>
</comment>
<dbReference type="SUPFAM" id="SSF53335">
    <property type="entry name" value="S-adenosyl-L-methionine-dependent methyltransferases"/>
    <property type="match status" value="1"/>
</dbReference>
<dbReference type="GO" id="GO:0032259">
    <property type="term" value="P:methylation"/>
    <property type="evidence" value="ECO:0007669"/>
    <property type="project" value="UniProtKB-KW"/>
</dbReference>
<evidence type="ECO:0000313" key="10">
    <source>
        <dbReference type="EMBL" id="MBI3016305.1"/>
    </source>
</evidence>
<accession>A0A932GSV2</accession>
<comment type="similarity">
    <text evidence="3">Belongs to the methyltransferase superfamily. Arsenite methyltransferase family.</text>
</comment>
<sequence>MPYFSEADARSIIRETYGQVQSDGAAVAEALYAPEELARLPRGAVELALGVAHPVRHAGLKPGQVVLDLGCGGGIDTLLAAMAVGPQGKAIGLDMTPKMLERAQKHTALMGLTNVELREGMMEEIPLSDASVDVIISNGVLNLSTRKSRALAEMIRVLRPGGRVSISDLVLTETLPEPVLKSPAALAG</sequence>
<dbReference type="AlphaFoldDB" id="A0A932GSV2"/>
<evidence type="ECO:0000256" key="4">
    <source>
        <dbReference type="ARBA" id="ARBA00034521"/>
    </source>
</evidence>
<comment type="caution">
    <text evidence="10">The sequence shown here is derived from an EMBL/GenBank/DDBJ whole genome shotgun (WGS) entry which is preliminary data.</text>
</comment>
<keyword evidence="2" id="KW-0949">S-adenosyl-L-methionine</keyword>
<dbReference type="PANTHER" id="PTHR43675">
    <property type="entry name" value="ARSENITE METHYLTRANSFERASE"/>
    <property type="match status" value="1"/>
</dbReference>
<reference evidence="10" key="1">
    <citation type="submission" date="2020-07" db="EMBL/GenBank/DDBJ databases">
        <title>Huge and variable diversity of episymbiotic CPR bacteria and DPANN archaea in groundwater ecosystems.</title>
        <authorList>
            <person name="He C.Y."/>
            <person name="Keren R."/>
            <person name="Whittaker M."/>
            <person name="Farag I.F."/>
            <person name="Doudna J."/>
            <person name="Cate J.H.D."/>
            <person name="Banfield J.F."/>
        </authorList>
    </citation>
    <scope>NUCLEOTIDE SEQUENCE</scope>
    <source>
        <strain evidence="10">NC_groundwater_717_Ag_S-0.2um_59_8</strain>
    </source>
</reference>
<dbReference type="PANTHER" id="PTHR43675:SF8">
    <property type="entry name" value="ARSENITE METHYLTRANSFERASE"/>
    <property type="match status" value="1"/>
</dbReference>
<comment type="catalytic activity">
    <reaction evidence="6">
        <text>arsenic triglutathione + [thioredoxin]-dithiol + S-adenosyl-L-methionine + 2 H2O = methylarsonous acid + [thioredoxin]-disulfide + 3 glutathione + S-adenosyl-L-homocysteine + H(+)</text>
        <dbReference type="Rhea" id="RHEA:69460"/>
        <dbReference type="Rhea" id="RHEA-COMP:10698"/>
        <dbReference type="Rhea" id="RHEA-COMP:10700"/>
        <dbReference type="ChEBI" id="CHEBI:15377"/>
        <dbReference type="ChEBI" id="CHEBI:15378"/>
        <dbReference type="ChEBI" id="CHEBI:17826"/>
        <dbReference type="ChEBI" id="CHEBI:29950"/>
        <dbReference type="ChEBI" id="CHEBI:50058"/>
        <dbReference type="ChEBI" id="CHEBI:57856"/>
        <dbReference type="ChEBI" id="CHEBI:57925"/>
        <dbReference type="ChEBI" id="CHEBI:59789"/>
        <dbReference type="ChEBI" id="CHEBI:183640"/>
        <dbReference type="EC" id="2.1.1.137"/>
    </reaction>
</comment>
<evidence type="ECO:0000313" key="11">
    <source>
        <dbReference type="Proteomes" id="UP000741360"/>
    </source>
</evidence>
<dbReference type="GO" id="GO:0030791">
    <property type="term" value="F:arsenite methyltransferase activity"/>
    <property type="evidence" value="ECO:0007669"/>
    <property type="project" value="UniProtKB-EC"/>
</dbReference>
<evidence type="ECO:0000256" key="3">
    <source>
        <dbReference type="ARBA" id="ARBA00034487"/>
    </source>
</evidence>
<comment type="catalytic activity">
    <reaction evidence="7">
        <text>arsenic triglutathione + 2 [thioredoxin]-dithiol + 2 S-adenosyl-L-methionine + H2O = dimethylarsinous acid + 2 [thioredoxin]-disulfide + 3 glutathione + 2 S-adenosyl-L-homocysteine + 2 H(+)</text>
        <dbReference type="Rhea" id="RHEA:69464"/>
        <dbReference type="Rhea" id="RHEA-COMP:10698"/>
        <dbReference type="Rhea" id="RHEA-COMP:10700"/>
        <dbReference type="ChEBI" id="CHEBI:15377"/>
        <dbReference type="ChEBI" id="CHEBI:15378"/>
        <dbReference type="ChEBI" id="CHEBI:23808"/>
        <dbReference type="ChEBI" id="CHEBI:29950"/>
        <dbReference type="ChEBI" id="CHEBI:50058"/>
        <dbReference type="ChEBI" id="CHEBI:57856"/>
        <dbReference type="ChEBI" id="CHEBI:57925"/>
        <dbReference type="ChEBI" id="CHEBI:59789"/>
        <dbReference type="ChEBI" id="CHEBI:183640"/>
        <dbReference type="EC" id="2.1.1.137"/>
    </reaction>
</comment>
<evidence type="ECO:0000256" key="6">
    <source>
        <dbReference type="ARBA" id="ARBA00047941"/>
    </source>
</evidence>
<dbReference type="EMBL" id="JACPSX010000287">
    <property type="protein sequence ID" value="MBI3016305.1"/>
    <property type="molecule type" value="Genomic_DNA"/>
</dbReference>
<keyword evidence="1" id="KW-0808">Transferase</keyword>
<dbReference type="Gene3D" id="3.40.50.150">
    <property type="entry name" value="Vaccinia Virus protein VP39"/>
    <property type="match status" value="1"/>
</dbReference>
<dbReference type="InterPro" id="IPR026669">
    <property type="entry name" value="Arsenite_MeTrfase-like"/>
</dbReference>
<dbReference type="Proteomes" id="UP000741360">
    <property type="component" value="Unassembled WGS sequence"/>
</dbReference>
<name>A0A932GSV2_UNCTE</name>
<evidence type="ECO:0000256" key="2">
    <source>
        <dbReference type="ARBA" id="ARBA00022691"/>
    </source>
</evidence>
<dbReference type="InterPro" id="IPR029063">
    <property type="entry name" value="SAM-dependent_MTases_sf"/>
</dbReference>
<evidence type="ECO:0000256" key="1">
    <source>
        <dbReference type="ARBA" id="ARBA00022679"/>
    </source>
</evidence>
<dbReference type="EC" id="2.1.1.137" evidence="4"/>
<dbReference type="InterPro" id="IPR025714">
    <property type="entry name" value="Methyltranfer_dom"/>
</dbReference>
<dbReference type="Pfam" id="PF13847">
    <property type="entry name" value="Methyltransf_31"/>
    <property type="match status" value="1"/>
</dbReference>
<keyword evidence="10" id="KW-0489">Methyltransferase</keyword>
<evidence type="ECO:0000256" key="7">
    <source>
        <dbReference type="ARBA" id="ARBA00047943"/>
    </source>
</evidence>
<organism evidence="10 11">
    <name type="scientific">Tectimicrobiota bacterium</name>
    <dbReference type="NCBI Taxonomy" id="2528274"/>
    <lineage>
        <taxon>Bacteria</taxon>
        <taxon>Pseudomonadati</taxon>
        <taxon>Nitrospinota/Tectimicrobiota group</taxon>
        <taxon>Candidatus Tectimicrobiota</taxon>
    </lineage>
</organism>
<feature type="domain" description="Methyltransferase" evidence="9">
    <location>
        <begin position="61"/>
        <end position="181"/>
    </location>
</feature>
<gene>
    <name evidence="10" type="ORF">HYY65_14860</name>
</gene>
<evidence type="ECO:0000259" key="9">
    <source>
        <dbReference type="Pfam" id="PF13847"/>
    </source>
</evidence>
<evidence type="ECO:0000256" key="5">
    <source>
        <dbReference type="ARBA" id="ARBA00034545"/>
    </source>
</evidence>
<protein>
    <recommendedName>
        <fullName evidence="5">Arsenite methyltransferase</fullName>
        <ecNumber evidence="4">2.1.1.137</ecNumber>
    </recommendedName>
</protein>
<dbReference type="CDD" id="cd02440">
    <property type="entry name" value="AdoMet_MTases"/>
    <property type="match status" value="1"/>
</dbReference>
<evidence type="ECO:0000256" key="8">
    <source>
        <dbReference type="ARBA" id="ARBA00048428"/>
    </source>
</evidence>
<proteinExistence type="inferred from homology"/>